<comment type="caution">
    <text evidence="1">The sequence shown here is derived from an EMBL/GenBank/DDBJ whole genome shotgun (WGS) entry which is preliminary data.</text>
</comment>
<evidence type="ECO:0000313" key="2">
    <source>
        <dbReference type="Proteomes" id="UP000821865"/>
    </source>
</evidence>
<organism evidence="1 2">
    <name type="scientific">Dermacentor silvarum</name>
    <name type="common">Tick</name>
    <dbReference type="NCBI Taxonomy" id="543639"/>
    <lineage>
        <taxon>Eukaryota</taxon>
        <taxon>Metazoa</taxon>
        <taxon>Ecdysozoa</taxon>
        <taxon>Arthropoda</taxon>
        <taxon>Chelicerata</taxon>
        <taxon>Arachnida</taxon>
        <taxon>Acari</taxon>
        <taxon>Parasitiformes</taxon>
        <taxon>Ixodida</taxon>
        <taxon>Ixodoidea</taxon>
        <taxon>Ixodidae</taxon>
        <taxon>Rhipicephalinae</taxon>
        <taxon>Dermacentor</taxon>
    </lineage>
</organism>
<name>A0ACB8CF70_DERSI</name>
<reference evidence="1" key="1">
    <citation type="submission" date="2020-05" db="EMBL/GenBank/DDBJ databases">
        <title>Large-scale comparative analyses of tick genomes elucidate their genetic diversity and vector capacities.</title>
        <authorList>
            <person name="Jia N."/>
            <person name="Wang J."/>
            <person name="Shi W."/>
            <person name="Du L."/>
            <person name="Sun Y."/>
            <person name="Zhan W."/>
            <person name="Jiang J."/>
            <person name="Wang Q."/>
            <person name="Zhang B."/>
            <person name="Ji P."/>
            <person name="Sakyi L.B."/>
            <person name="Cui X."/>
            <person name="Yuan T."/>
            <person name="Jiang B."/>
            <person name="Yang W."/>
            <person name="Lam T.T.-Y."/>
            <person name="Chang Q."/>
            <person name="Ding S."/>
            <person name="Wang X."/>
            <person name="Zhu J."/>
            <person name="Ruan X."/>
            <person name="Zhao L."/>
            <person name="Wei J."/>
            <person name="Que T."/>
            <person name="Du C."/>
            <person name="Cheng J."/>
            <person name="Dai P."/>
            <person name="Han X."/>
            <person name="Huang E."/>
            <person name="Gao Y."/>
            <person name="Liu J."/>
            <person name="Shao H."/>
            <person name="Ye R."/>
            <person name="Li L."/>
            <person name="Wei W."/>
            <person name="Wang X."/>
            <person name="Wang C."/>
            <person name="Yang T."/>
            <person name="Huo Q."/>
            <person name="Li W."/>
            <person name="Guo W."/>
            <person name="Chen H."/>
            <person name="Zhou L."/>
            <person name="Ni X."/>
            <person name="Tian J."/>
            <person name="Zhou Y."/>
            <person name="Sheng Y."/>
            <person name="Liu T."/>
            <person name="Pan Y."/>
            <person name="Xia L."/>
            <person name="Li J."/>
            <person name="Zhao F."/>
            <person name="Cao W."/>
        </authorList>
    </citation>
    <scope>NUCLEOTIDE SEQUENCE</scope>
    <source>
        <strain evidence="1">Dsil-2018</strain>
    </source>
</reference>
<proteinExistence type="predicted"/>
<dbReference type="EMBL" id="CM023476">
    <property type="protein sequence ID" value="KAH7941364.1"/>
    <property type="molecule type" value="Genomic_DNA"/>
</dbReference>
<accession>A0ACB8CF70</accession>
<protein>
    <submittedName>
        <fullName evidence="1">Uncharacterized protein</fullName>
    </submittedName>
</protein>
<evidence type="ECO:0000313" key="1">
    <source>
        <dbReference type="EMBL" id="KAH7941364.1"/>
    </source>
</evidence>
<dbReference type="Proteomes" id="UP000821865">
    <property type="component" value="Chromosome 7"/>
</dbReference>
<keyword evidence="2" id="KW-1185">Reference proteome</keyword>
<gene>
    <name evidence="1" type="ORF">HPB49_012730</name>
</gene>
<sequence>MNLGKGLTGSSMKEAGNAMMSCNFDDPDTDATAVDCIAYYDIGFVYRKLRNGTTCSICKDALEGKKGLANVPEANLVNCKTRGWLTHPNIHLFDFFIYT</sequence>